<keyword evidence="3" id="KW-1185">Reference proteome</keyword>
<name>A0A7I9YW39_MYCBU</name>
<dbReference type="Proteomes" id="UP000465360">
    <property type="component" value="Unassembled WGS sequence"/>
</dbReference>
<evidence type="ECO:0000313" key="3">
    <source>
        <dbReference type="Proteomes" id="UP000465360"/>
    </source>
</evidence>
<evidence type="ECO:0000256" key="1">
    <source>
        <dbReference type="SAM" id="MobiDB-lite"/>
    </source>
</evidence>
<reference evidence="2 3" key="1">
    <citation type="journal article" date="2019" name="Emerg. Microbes Infect.">
        <title>Comprehensive subspecies identification of 175 nontuberculous mycobacteria species based on 7547 genomic profiles.</title>
        <authorList>
            <person name="Matsumoto Y."/>
            <person name="Kinjo T."/>
            <person name="Motooka D."/>
            <person name="Nabeya D."/>
            <person name="Jung N."/>
            <person name="Uechi K."/>
            <person name="Horii T."/>
            <person name="Iida T."/>
            <person name="Fujita J."/>
            <person name="Nakamura S."/>
        </authorList>
    </citation>
    <scope>NUCLEOTIDE SEQUENCE [LARGE SCALE GENOMIC DNA]</scope>
    <source>
        <strain evidence="2 3">JCM 30725</strain>
    </source>
</reference>
<dbReference type="EMBL" id="BLKZ01000001">
    <property type="protein sequence ID" value="GFG92787.1"/>
    <property type="molecule type" value="Genomic_DNA"/>
</dbReference>
<proteinExistence type="predicted"/>
<sequence length="97" mass="10873">MKLTRTVNGIATNSVGNSDTRATNHDCSKNSRVWKGRRNKNLIASADIANRPPTACIAPEKPEGNDIPGDQRFVSLFDLFAIDNRRLRLVRPNSRRQ</sequence>
<feature type="compositionally biased region" description="Polar residues" evidence="1">
    <location>
        <begin position="1"/>
        <end position="21"/>
    </location>
</feature>
<evidence type="ECO:0000313" key="2">
    <source>
        <dbReference type="EMBL" id="GFG92787.1"/>
    </source>
</evidence>
<feature type="region of interest" description="Disordered" evidence="1">
    <location>
        <begin position="1"/>
        <end position="29"/>
    </location>
</feature>
<accession>A0A7I9YW39</accession>
<comment type="caution">
    <text evidence="2">The sequence shown here is derived from an EMBL/GenBank/DDBJ whole genome shotgun (WGS) entry which is preliminary data.</text>
</comment>
<organism evidence="2 3">
    <name type="scientific">Mycobacterium bourgelatii</name>
    <dbReference type="NCBI Taxonomy" id="1273442"/>
    <lineage>
        <taxon>Bacteria</taxon>
        <taxon>Bacillati</taxon>
        <taxon>Actinomycetota</taxon>
        <taxon>Actinomycetes</taxon>
        <taxon>Mycobacteriales</taxon>
        <taxon>Mycobacteriaceae</taxon>
        <taxon>Mycobacterium</taxon>
    </lineage>
</organism>
<dbReference type="AlphaFoldDB" id="A0A7I9YW39"/>
<gene>
    <name evidence="2" type="ORF">MBOU_48290</name>
</gene>
<protein>
    <submittedName>
        <fullName evidence="2">Uncharacterized protein</fullName>
    </submittedName>
</protein>